<gene>
    <name evidence="12" type="primary">LOC111284890</name>
</gene>
<evidence type="ECO:0000256" key="9">
    <source>
        <dbReference type="ARBA" id="ARBA00023180"/>
    </source>
</evidence>
<evidence type="ECO:0000256" key="2">
    <source>
        <dbReference type="ARBA" id="ARBA00009592"/>
    </source>
</evidence>
<dbReference type="InterPro" id="IPR051502">
    <property type="entry name" value="RLP_Defense_Trigger"/>
</dbReference>
<dbReference type="PRINTS" id="PR00019">
    <property type="entry name" value="LEURICHRPT"/>
</dbReference>
<dbReference type="Pfam" id="PF00560">
    <property type="entry name" value="LRR_1"/>
    <property type="match status" value="1"/>
</dbReference>
<dbReference type="SUPFAM" id="SSF52058">
    <property type="entry name" value="L domain-like"/>
    <property type="match status" value="1"/>
</dbReference>
<dbReference type="AlphaFoldDB" id="A0A6P5XNH5"/>
<keyword evidence="11" id="KW-1185">Reference proteome</keyword>
<dbReference type="Gene3D" id="3.80.10.10">
    <property type="entry name" value="Ribonuclease Inhibitor"/>
    <property type="match status" value="1"/>
</dbReference>
<keyword evidence="3" id="KW-0433">Leucine-rich repeat</keyword>
<keyword evidence="8" id="KW-0675">Receptor</keyword>
<reference evidence="12" key="1">
    <citation type="submission" date="2025-08" db="UniProtKB">
        <authorList>
            <consortium name="RefSeq"/>
        </authorList>
    </citation>
    <scope>IDENTIFICATION</scope>
    <source>
        <tissue evidence="12">Fruit stalk</tissue>
    </source>
</reference>
<evidence type="ECO:0000256" key="8">
    <source>
        <dbReference type="ARBA" id="ARBA00023170"/>
    </source>
</evidence>
<keyword evidence="5" id="KW-0677">Repeat</keyword>
<feature type="transmembrane region" description="Helical" evidence="10">
    <location>
        <begin position="138"/>
        <end position="159"/>
    </location>
</feature>
<evidence type="ECO:0000256" key="4">
    <source>
        <dbReference type="ARBA" id="ARBA00022692"/>
    </source>
</evidence>
<evidence type="ECO:0000256" key="3">
    <source>
        <dbReference type="ARBA" id="ARBA00022614"/>
    </source>
</evidence>
<dbReference type="Proteomes" id="UP000515121">
    <property type="component" value="Unplaced"/>
</dbReference>
<dbReference type="KEGG" id="dzi:111284890"/>
<dbReference type="GeneID" id="111284890"/>
<dbReference type="Pfam" id="PF13855">
    <property type="entry name" value="LRR_8"/>
    <property type="match status" value="1"/>
</dbReference>
<evidence type="ECO:0000256" key="6">
    <source>
        <dbReference type="ARBA" id="ARBA00022989"/>
    </source>
</evidence>
<dbReference type="PANTHER" id="PTHR48062">
    <property type="entry name" value="RECEPTOR-LIKE PROTEIN 14"/>
    <property type="match status" value="1"/>
</dbReference>
<evidence type="ECO:0000313" key="12">
    <source>
        <dbReference type="RefSeq" id="XP_022729703.1"/>
    </source>
</evidence>
<sequence>MTGIDLSWNKLTGRIPPEMGELKLISALDRSHNELNGSIPTTFSGLKNIESLDLSHNKLTGAIPQQLTELTALGYFSVAYNNLSGKIPDKAQFGAFVENSYEGNSFLCGPMLKKDCNPTPEQSPAGHEEGENSFMEMLAFYLSFLVAYVTVLVVFTLYINMNWRNKWFHLVDACITTCLCKSTNQND</sequence>
<keyword evidence="4 10" id="KW-0812">Transmembrane</keyword>
<evidence type="ECO:0000256" key="10">
    <source>
        <dbReference type="SAM" id="Phobius"/>
    </source>
</evidence>
<name>A0A6P5XNH5_DURZI</name>
<dbReference type="FunFam" id="3.80.10.10:FF:000111">
    <property type="entry name" value="LRR receptor-like serine/threonine-protein kinase ERECTA"/>
    <property type="match status" value="1"/>
</dbReference>
<protein>
    <submittedName>
        <fullName evidence="12">Receptor-like protein 2</fullName>
    </submittedName>
</protein>
<evidence type="ECO:0000256" key="7">
    <source>
        <dbReference type="ARBA" id="ARBA00023136"/>
    </source>
</evidence>
<keyword evidence="6 10" id="KW-1133">Transmembrane helix</keyword>
<comment type="similarity">
    <text evidence="2">Belongs to the RLP family.</text>
</comment>
<accession>A0A6P5XNH5</accession>
<dbReference type="InterPro" id="IPR032675">
    <property type="entry name" value="LRR_dom_sf"/>
</dbReference>
<dbReference type="PANTHER" id="PTHR48062:SF65">
    <property type="entry name" value="LRR RECEPTOR-LIKE SERINE_THREONINE-PROTEIN KINASE GSO1 ISOFORM X1"/>
    <property type="match status" value="1"/>
</dbReference>
<dbReference type="GO" id="GO:0016020">
    <property type="term" value="C:membrane"/>
    <property type="evidence" value="ECO:0007669"/>
    <property type="project" value="UniProtKB-SubCell"/>
</dbReference>
<dbReference type="OrthoDB" id="544346at2759"/>
<evidence type="ECO:0000313" key="11">
    <source>
        <dbReference type="Proteomes" id="UP000515121"/>
    </source>
</evidence>
<dbReference type="RefSeq" id="XP_022729703.1">
    <property type="nucleotide sequence ID" value="XM_022873968.1"/>
</dbReference>
<dbReference type="InterPro" id="IPR001611">
    <property type="entry name" value="Leu-rich_rpt"/>
</dbReference>
<evidence type="ECO:0000256" key="5">
    <source>
        <dbReference type="ARBA" id="ARBA00022737"/>
    </source>
</evidence>
<keyword evidence="7 10" id="KW-0472">Membrane</keyword>
<evidence type="ECO:0000256" key="1">
    <source>
        <dbReference type="ARBA" id="ARBA00004167"/>
    </source>
</evidence>
<organism evidence="11 12">
    <name type="scientific">Durio zibethinus</name>
    <name type="common">Durian</name>
    <dbReference type="NCBI Taxonomy" id="66656"/>
    <lineage>
        <taxon>Eukaryota</taxon>
        <taxon>Viridiplantae</taxon>
        <taxon>Streptophyta</taxon>
        <taxon>Embryophyta</taxon>
        <taxon>Tracheophyta</taxon>
        <taxon>Spermatophyta</taxon>
        <taxon>Magnoliopsida</taxon>
        <taxon>eudicotyledons</taxon>
        <taxon>Gunneridae</taxon>
        <taxon>Pentapetalae</taxon>
        <taxon>rosids</taxon>
        <taxon>malvids</taxon>
        <taxon>Malvales</taxon>
        <taxon>Malvaceae</taxon>
        <taxon>Helicteroideae</taxon>
        <taxon>Durio</taxon>
    </lineage>
</organism>
<comment type="subcellular location">
    <subcellularLocation>
        <location evidence="1">Membrane</location>
        <topology evidence="1">Single-pass membrane protein</topology>
    </subcellularLocation>
</comment>
<proteinExistence type="inferred from homology"/>
<keyword evidence="9" id="KW-0325">Glycoprotein</keyword>